<dbReference type="GO" id="GO:0016491">
    <property type="term" value="F:oxidoreductase activity"/>
    <property type="evidence" value="ECO:0007669"/>
    <property type="project" value="UniProtKB-KW"/>
</dbReference>
<reference evidence="5 6" key="1">
    <citation type="submission" date="2019-06" db="EMBL/GenBank/DDBJ databases">
        <title>Genome sequence analysis of &gt;100 Bacillus licheniformis strains suggests intrinsic resistance to this species.</title>
        <authorList>
            <person name="Wels M."/>
            <person name="Siezen R.J."/>
            <person name="Johansen E."/>
            <person name="Stuer-Lauridsen B."/>
            <person name="Bjerre K."/>
            <person name="Nielsen B.K.K."/>
        </authorList>
    </citation>
    <scope>NUCLEOTIDE SEQUENCE [LARGE SCALE GENOMIC DNA]</scope>
    <source>
        <strain evidence="5 6">BAC-16736</strain>
    </source>
</reference>
<evidence type="ECO:0000256" key="2">
    <source>
        <dbReference type="ARBA" id="ARBA00023002"/>
    </source>
</evidence>
<evidence type="ECO:0000256" key="1">
    <source>
        <dbReference type="ARBA" id="ARBA00006484"/>
    </source>
</evidence>
<dbReference type="AlphaFoldDB" id="A0A5Q3BLA6"/>
<dbReference type="SUPFAM" id="SSF51735">
    <property type="entry name" value="NAD(P)-binding Rossmann-fold domains"/>
    <property type="match status" value="1"/>
</dbReference>
<keyword evidence="2" id="KW-0560">Oxidoreductase</keyword>
<dbReference type="EMBL" id="CP065647">
    <property type="protein sequence ID" value="QPR72772.1"/>
    <property type="molecule type" value="Genomic_DNA"/>
</dbReference>
<accession>A0A5Q3BLA6</accession>
<dbReference type="EMBL" id="NILC01000027">
    <property type="protein sequence ID" value="TWL24403.1"/>
    <property type="molecule type" value="Genomic_DNA"/>
</dbReference>
<dbReference type="GO" id="GO:0016020">
    <property type="term" value="C:membrane"/>
    <property type="evidence" value="ECO:0007669"/>
    <property type="project" value="TreeGrafter"/>
</dbReference>
<dbReference type="InterPro" id="IPR020904">
    <property type="entry name" value="Sc_DH/Rdtase_CS"/>
</dbReference>
<dbReference type="PROSITE" id="PS00061">
    <property type="entry name" value="ADH_SHORT"/>
    <property type="match status" value="1"/>
</dbReference>
<dbReference type="Proteomes" id="UP000595038">
    <property type="component" value="Chromosome"/>
</dbReference>
<evidence type="ECO:0000313" key="4">
    <source>
        <dbReference type="EMBL" id="QPR72772.1"/>
    </source>
</evidence>
<comment type="similarity">
    <text evidence="1 3">Belongs to the short-chain dehydrogenases/reductases (SDR) family.</text>
</comment>
<gene>
    <name evidence="5" type="ORF">CHCC16736_1204</name>
    <name evidence="4" type="ORF">I6G80_23805</name>
</gene>
<dbReference type="RefSeq" id="WP_003179393.1">
    <property type="nucleotide sequence ID" value="NZ_BEXU01000007.1"/>
</dbReference>
<evidence type="ECO:0000256" key="3">
    <source>
        <dbReference type="RuleBase" id="RU000363"/>
    </source>
</evidence>
<proteinExistence type="inferred from homology"/>
<dbReference type="Gene3D" id="3.40.50.720">
    <property type="entry name" value="NAD(P)-binding Rossmann-like Domain"/>
    <property type="match status" value="1"/>
</dbReference>
<sequence>MELSGNTVLITGGASGIGFAFAERFIKAGNTVIVCGRRESKLKEAKEKHPELITRVCDVAVEAERLALFEWIKEHHPGVNVLVNNAGIQQRYHILKADVIDNWADYNKEITVNMEAPIHLAMLFSQCFAEKAGKTAIINVSSGLAFTPMAVAPIYSSTKAALHSFTMSLRHQLSEAGVEVIEVAPPAVNTDLGGVGLHDSGAPLDEFADAIFKGLEEGRLEIGYAVSEKALRMSRDEIDESVSQLYSSLKHSIE</sequence>
<evidence type="ECO:0000313" key="7">
    <source>
        <dbReference type="Proteomes" id="UP000595038"/>
    </source>
</evidence>
<dbReference type="InterPro" id="IPR036291">
    <property type="entry name" value="NAD(P)-bd_dom_sf"/>
</dbReference>
<dbReference type="PANTHER" id="PTHR44196">
    <property type="entry name" value="DEHYDROGENASE/REDUCTASE SDR FAMILY MEMBER 7B"/>
    <property type="match status" value="1"/>
</dbReference>
<dbReference type="Pfam" id="PF00106">
    <property type="entry name" value="adh_short"/>
    <property type="match status" value="1"/>
</dbReference>
<dbReference type="PANTHER" id="PTHR44196:SF1">
    <property type="entry name" value="DEHYDROGENASE_REDUCTASE SDR FAMILY MEMBER 7B"/>
    <property type="match status" value="1"/>
</dbReference>
<dbReference type="Proteomes" id="UP000435910">
    <property type="component" value="Unassembled WGS sequence"/>
</dbReference>
<dbReference type="InterPro" id="IPR002347">
    <property type="entry name" value="SDR_fam"/>
</dbReference>
<name>A0A5Q3BLA6_BACLI</name>
<reference evidence="4 7" key="2">
    <citation type="submission" date="2020-12" db="EMBL/GenBank/DDBJ databases">
        <title>FDA dAtabase for Regulatory Grade micrObial Sequences (FDA-ARGOS): Supporting development and validation of Infectious Disease Dx tests.</title>
        <authorList>
            <person name="Nelson B."/>
            <person name="Plummer A."/>
            <person name="Tallon L."/>
            <person name="Sadzewicz L."/>
            <person name="Zhao X."/>
            <person name="Boylan J."/>
            <person name="Ott S."/>
            <person name="Bowen H."/>
            <person name="Vavikolanu K."/>
            <person name="Mehta A."/>
            <person name="Aluvathingal J."/>
            <person name="Nadendla S."/>
            <person name="Myers T."/>
            <person name="Yan Y."/>
            <person name="Sichtig H."/>
        </authorList>
    </citation>
    <scope>NUCLEOTIDE SEQUENCE [LARGE SCALE GENOMIC DNA]</scope>
    <source>
        <strain evidence="4 7">FDAARGOS_923</strain>
    </source>
</reference>
<protein>
    <submittedName>
        <fullName evidence="5">3-oxoacyl-[acyl-carrier-protein] reductase FabG</fullName>
    </submittedName>
    <submittedName>
        <fullName evidence="4">SDR family NAD(P)-dependent oxidoreductase</fullName>
    </submittedName>
</protein>
<evidence type="ECO:0000313" key="6">
    <source>
        <dbReference type="Proteomes" id="UP000435910"/>
    </source>
</evidence>
<organism evidence="5 6">
    <name type="scientific">Bacillus licheniformis</name>
    <dbReference type="NCBI Taxonomy" id="1402"/>
    <lineage>
        <taxon>Bacteria</taxon>
        <taxon>Bacillati</taxon>
        <taxon>Bacillota</taxon>
        <taxon>Bacilli</taxon>
        <taxon>Bacillales</taxon>
        <taxon>Bacillaceae</taxon>
        <taxon>Bacillus</taxon>
    </lineage>
</organism>
<dbReference type="PRINTS" id="PR00080">
    <property type="entry name" value="SDRFAMILY"/>
</dbReference>
<dbReference type="PRINTS" id="PR00081">
    <property type="entry name" value="GDHRDH"/>
</dbReference>
<evidence type="ECO:0000313" key="5">
    <source>
        <dbReference type="EMBL" id="TWL24403.1"/>
    </source>
</evidence>